<gene>
    <name evidence="6" type="ORF">BJI69_20930</name>
</gene>
<dbReference type="PANTHER" id="PTHR30055">
    <property type="entry name" value="HTH-TYPE TRANSCRIPTIONAL REGULATOR RUTR"/>
    <property type="match status" value="1"/>
</dbReference>
<evidence type="ECO:0000313" key="6">
    <source>
        <dbReference type="EMBL" id="APG06121.1"/>
    </source>
</evidence>
<keyword evidence="4" id="KW-0238">DNA-binding</keyword>
<dbReference type="GO" id="GO:0046677">
    <property type="term" value="P:response to antibiotic"/>
    <property type="evidence" value="ECO:0007669"/>
    <property type="project" value="InterPro"/>
</dbReference>
<dbReference type="GO" id="GO:0003700">
    <property type="term" value="F:DNA-binding transcription factor activity"/>
    <property type="evidence" value="ECO:0007669"/>
    <property type="project" value="TreeGrafter"/>
</dbReference>
<dbReference type="EMBL" id="CP017480">
    <property type="protein sequence ID" value="APG06121.1"/>
    <property type="molecule type" value="Genomic_DNA"/>
</dbReference>
<dbReference type="GO" id="GO:0000976">
    <property type="term" value="F:transcription cis-regulatory region binding"/>
    <property type="evidence" value="ECO:0007669"/>
    <property type="project" value="TreeGrafter"/>
</dbReference>
<dbReference type="InterPro" id="IPR004111">
    <property type="entry name" value="Repressor_TetR_C"/>
</dbReference>
<dbReference type="KEGG" id="lrz:BJI69_20930"/>
<keyword evidence="5" id="KW-0804">Transcription</keyword>
<dbReference type="InterPro" id="IPR003012">
    <property type="entry name" value="Tet_transcr_reg_TetR"/>
</dbReference>
<dbReference type="Gene3D" id="1.10.357.10">
    <property type="entry name" value="Tetracycline Repressor, domain 2"/>
    <property type="match status" value="1"/>
</dbReference>
<dbReference type="AlphaFoldDB" id="A0A0G9HLX1"/>
<sequence>MKVNRDIIVQAALRLLADTGLEDLTLRKLAHTLHIQAPTLYWHFKSKDALIDEMATLVLASGADQLMPGEPSDDWRVWVSTFGHGLRKTLLTHRDGGRMIAGTRLTNTLFQETAERIGGHLTQAGFTTRQAVTLLSAVYTFTVSFVIEEQAVFPKPGERSPAYDIELRKTHLDPDAFPLLREAGEVLFDRFDQRFDESVDLMLRGAATLLHR</sequence>
<proteinExistence type="predicted"/>
<dbReference type="PROSITE" id="PS01081">
    <property type="entry name" value="HTH_TETR_1"/>
    <property type="match status" value="1"/>
</dbReference>
<dbReference type="PANTHER" id="PTHR30055:SF151">
    <property type="entry name" value="TRANSCRIPTIONAL REGULATORY PROTEIN"/>
    <property type="match status" value="1"/>
</dbReference>
<dbReference type="STRING" id="1440763.BJI69_20930"/>
<dbReference type="Proteomes" id="UP000182987">
    <property type="component" value="Chromosome"/>
</dbReference>
<dbReference type="Pfam" id="PF00440">
    <property type="entry name" value="TetR_N"/>
    <property type="match status" value="1"/>
</dbReference>
<reference evidence="7" key="1">
    <citation type="submission" date="2016-09" db="EMBL/GenBank/DDBJ databases">
        <authorList>
            <person name="Lysoe E."/>
        </authorList>
    </citation>
    <scope>NUCLEOTIDE SEQUENCE [LARGE SCALE GENOMIC DNA]</scope>
    <source>
        <strain evidence="7">LJ96T</strain>
    </source>
</reference>
<dbReference type="InterPro" id="IPR023772">
    <property type="entry name" value="DNA-bd_HTH_TetR-type_CS"/>
</dbReference>
<dbReference type="InterPro" id="IPR050109">
    <property type="entry name" value="HTH-type_TetR-like_transc_reg"/>
</dbReference>
<dbReference type="GO" id="GO:0045892">
    <property type="term" value="P:negative regulation of DNA-templated transcription"/>
    <property type="evidence" value="ECO:0007669"/>
    <property type="project" value="InterPro"/>
</dbReference>
<dbReference type="PRINTS" id="PR00455">
    <property type="entry name" value="HTHTETR"/>
</dbReference>
<evidence type="ECO:0000256" key="4">
    <source>
        <dbReference type="ARBA" id="ARBA00023125"/>
    </source>
</evidence>
<keyword evidence="7" id="KW-1185">Reference proteome</keyword>
<accession>A0A0G9HLX1</accession>
<dbReference type="InterPro" id="IPR009057">
    <property type="entry name" value="Homeodomain-like_sf"/>
</dbReference>
<dbReference type="Gene3D" id="1.10.10.60">
    <property type="entry name" value="Homeodomain-like"/>
    <property type="match status" value="1"/>
</dbReference>
<dbReference type="RefSeq" id="WP_046965844.1">
    <property type="nucleotide sequence ID" value="NZ_CP017480.1"/>
</dbReference>
<comment type="function">
    <text evidence="1">TetR is the repressor of the tetracycline resistance element; its N-terminal region forms a helix-turn-helix structure and binds DNA. Binding of tetracycline to TetR reduces the repressor affinity for the tetracycline resistance gene (tetA) promoter operator sites.</text>
</comment>
<protein>
    <submittedName>
        <fullName evidence="6">Uncharacterized protein</fullName>
    </submittedName>
</protein>
<evidence type="ECO:0000256" key="2">
    <source>
        <dbReference type="ARBA" id="ARBA00022491"/>
    </source>
</evidence>
<evidence type="ECO:0000256" key="3">
    <source>
        <dbReference type="ARBA" id="ARBA00023015"/>
    </source>
</evidence>
<organism evidence="6 7">
    <name type="scientific">Luteibacter rhizovicinus DSM 16549</name>
    <dbReference type="NCBI Taxonomy" id="1440763"/>
    <lineage>
        <taxon>Bacteria</taxon>
        <taxon>Pseudomonadati</taxon>
        <taxon>Pseudomonadota</taxon>
        <taxon>Gammaproteobacteria</taxon>
        <taxon>Lysobacterales</taxon>
        <taxon>Rhodanobacteraceae</taxon>
        <taxon>Luteibacter</taxon>
    </lineage>
</organism>
<dbReference type="SUPFAM" id="SSF48498">
    <property type="entry name" value="Tetracyclin repressor-like, C-terminal domain"/>
    <property type="match status" value="1"/>
</dbReference>
<dbReference type="OrthoDB" id="4541465at2"/>
<dbReference type="InterPro" id="IPR036271">
    <property type="entry name" value="Tet_transcr_reg_TetR-rel_C_sf"/>
</dbReference>
<evidence type="ECO:0000256" key="5">
    <source>
        <dbReference type="ARBA" id="ARBA00023163"/>
    </source>
</evidence>
<dbReference type="InterPro" id="IPR001647">
    <property type="entry name" value="HTH_TetR"/>
</dbReference>
<evidence type="ECO:0000313" key="7">
    <source>
        <dbReference type="Proteomes" id="UP000182987"/>
    </source>
</evidence>
<dbReference type="Pfam" id="PF02909">
    <property type="entry name" value="TetR_C_1"/>
    <property type="match status" value="1"/>
</dbReference>
<dbReference type="PATRIC" id="fig|1440763.5.peg.1026"/>
<keyword evidence="2" id="KW-0678">Repressor</keyword>
<dbReference type="SUPFAM" id="SSF46689">
    <property type="entry name" value="Homeodomain-like"/>
    <property type="match status" value="1"/>
</dbReference>
<dbReference type="PROSITE" id="PS50977">
    <property type="entry name" value="HTH_TETR_2"/>
    <property type="match status" value="1"/>
</dbReference>
<name>A0A0G9HLX1_9GAMM</name>
<evidence type="ECO:0000256" key="1">
    <source>
        <dbReference type="ARBA" id="ARBA00002856"/>
    </source>
</evidence>
<dbReference type="PRINTS" id="PR00400">
    <property type="entry name" value="TETREPRESSOR"/>
</dbReference>
<keyword evidence="3" id="KW-0805">Transcription regulation</keyword>